<evidence type="ECO:0000256" key="2">
    <source>
        <dbReference type="SAM" id="Coils"/>
    </source>
</evidence>
<dbReference type="GO" id="GO:0005886">
    <property type="term" value="C:plasma membrane"/>
    <property type="evidence" value="ECO:0007669"/>
    <property type="project" value="TreeGrafter"/>
</dbReference>
<dbReference type="Gene3D" id="3.30.70.1880">
    <property type="entry name" value="Protein of unknown function DUF881"/>
    <property type="match status" value="1"/>
</dbReference>
<dbReference type="Proteomes" id="UP000246018">
    <property type="component" value="Unassembled WGS sequence"/>
</dbReference>
<evidence type="ECO:0008006" key="5">
    <source>
        <dbReference type="Google" id="ProtNLM"/>
    </source>
</evidence>
<evidence type="ECO:0000256" key="1">
    <source>
        <dbReference type="ARBA" id="ARBA00009108"/>
    </source>
</evidence>
<proteinExistence type="inferred from homology"/>
<gene>
    <name evidence="3" type="ORF">DDE18_06725</name>
</gene>
<dbReference type="EMBL" id="QDGZ01000002">
    <property type="protein sequence ID" value="PVG83968.1"/>
    <property type="molecule type" value="Genomic_DNA"/>
</dbReference>
<protein>
    <recommendedName>
        <fullName evidence="5">DUF881 domain-containing protein</fullName>
    </recommendedName>
</protein>
<organism evidence="3 4">
    <name type="scientific">Nocardioides gansuensis</name>
    <dbReference type="NCBI Taxonomy" id="2138300"/>
    <lineage>
        <taxon>Bacteria</taxon>
        <taxon>Bacillati</taxon>
        <taxon>Actinomycetota</taxon>
        <taxon>Actinomycetes</taxon>
        <taxon>Propionibacteriales</taxon>
        <taxon>Nocardioidaceae</taxon>
        <taxon>Nocardioides</taxon>
    </lineage>
</organism>
<dbReference type="PANTHER" id="PTHR37313">
    <property type="entry name" value="UPF0749 PROTEIN RV1825"/>
    <property type="match status" value="1"/>
</dbReference>
<sequence length="284" mass="30949">MPDKPLPEHVTTPLLTLITTRSLDEDYAWVAARRQKGGPVEGRSLSWLRIGVVAVFGLLATLVAVQSSRDADVQELGRAALVSRIEERRAELAELQREVRAIQEANREAGQQIQAFRDQQEEAAARIRRLEVPTGFIPVRGEGVRMIIDDAPGGDPDFEVRDEDLATLVDGLWEAGAEAIAVNDFRLTALTGIRNTGRAIHVGGRPLTPPYVVEAVGDNSALQADLLQTSQGAEWFTLVNGLGFVYEPENVDELHLPAASLRTLRHAVEGTAADNAGKEREVDP</sequence>
<accession>A0A2T8FE27</accession>
<dbReference type="OrthoDB" id="3218134at2"/>
<dbReference type="InterPro" id="IPR010273">
    <property type="entry name" value="DUF881"/>
</dbReference>
<evidence type="ECO:0000313" key="3">
    <source>
        <dbReference type="EMBL" id="PVG83968.1"/>
    </source>
</evidence>
<feature type="coiled-coil region" evidence="2">
    <location>
        <begin position="78"/>
        <end position="122"/>
    </location>
</feature>
<dbReference type="Pfam" id="PF05949">
    <property type="entry name" value="DUF881"/>
    <property type="match status" value="1"/>
</dbReference>
<reference evidence="3 4" key="1">
    <citation type="submission" date="2018-04" db="EMBL/GenBank/DDBJ databases">
        <title>Genome of Nocardioides gansuensis WSJ-1.</title>
        <authorList>
            <person name="Wu S."/>
            <person name="Wang G."/>
        </authorList>
    </citation>
    <scope>NUCLEOTIDE SEQUENCE [LARGE SCALE GENOMIC DNA]</scope>
    <source>
        <strain evidence="3 4">WSJ-1</strain>
    </source>
</reference>
<name>A0A2T8FE27_9ACTN</name>
<keyword evidence="4" id="KW-1185">Reference proteome</keyword>
<dbReference type="RefSeq" id="WP_116571442.1">
    <property type="nucleotide sequence ID" value="NZ_QDGZ01000002.1"/>
</dbReference>
<evidence type="ECO:0000313" key="4">
    <source>
        <dbReference type="Proteomes" id="UP000246018"/>
    </source>
</evidence>
<keyword evidence="2" id="KW-0175">Coiled coil</keyword>
<dbReference type="AlphaFoldDB" id="A0A2T8FE27"/>
<comment type="similarity">
    <text evidence="1">Belongs to the UPF0749 family.</text>
</comment>
<dbReference type="PANTHER" id="PTHR37313:SF1">
    <property type="entry name" value="UPF0749 PROTEIN RV1823"/>
    <property type="match status" value="1"/>
</dbReference>
<comment type="caution">
    <text evidence="3">The sequence shown here is derived from an EMBL/GenBank/DDBJ whole genome shotgun (WGS) entry which is preliminary data.</text>
</comment>